<feature type="binding site" evidence="12">
    <location>
        <position position="102"/>
    </location>
    <ligand>
        <name>UDP-N-acetyl-alpha-D-glucosamine</name>
        <dbReference type="ChEBI" id="CHEBI:57705"/>
    </ligand>
</feature>
<dbReference type="GO" id="GO:0008360">
    <property type="term" value="P:regulation of cell shape"/>
    <property type="evidence" value="ECO:0007669"/>
    <property type="project" value="UniProtKB-KW"/>
</dbReference>
<feature type="modified residue" description="2-(S-cysteinyl)pyruvic acid O-phosphothioketal" evidence="12">
    <location>
        <position position="126"/>
    </location>
</feature>
<reference evidence="15" key="1">
    <citation type="submission" date="2015-07" db="EMBL/GenBank/DDBJ databases">
        <authorList>
            <person name="Zylicz-Stachula A."/>
            <person name="Jezewska-Frackowiak J."/>
            <person name="Czajkowska E."/>
            <person name="Skowron P.M."/>
        </authorList>
    </citation>
    <scope>NUCLEOTIDE SEQUENCE [LARGE SCALE GENOMIC DNA]</scope>
    <source>
        <strain evidence="15">ATCC 25104 / DSM 625 / JCM 10724 / NBRC 103206 / NCIMB 11243 / YT-1</strain>
    </source>
</reference>
<keyword evidence="6 12" id="KW-0133">Cell shape</keyword>
<evidence type="ECO:0000256" key="10">
    <source>
        <dbReference type="ARBA" id="ARBA00038367"/>
    </source>
</evidence>
<dbReference type="GO" id="GO:0005737">
    <property type="term" value="C:cytoplasm"/>
    <property type="evidence" value="ECO:0007669"/>
    <property type="project" value="UniProtKB-SubCell"/>
</dbReference>
<keyword evidence="8 12" id="KW-0131">Cell cycle</keyword>
<gene>
    <name evidence="12 14" type="primary">murA</name>
    <name evidence="14" type="ORF">BVI061214_00296</name>
</gene>
<dbReference type="PANTHER" id="PTHR43783">
    <property type="entry name" value="UDP-N-ACETYLGLUCOSAMINE 1-CARBOXYVINYLTRANSFERASE"/>
    <property type="match status" value="1"/>
</dbReference>
<dbReference type="PATRIC" id="fig|271.14.peg.387"/>
<dbReference type="GO" id="GO:0071555">
    <property type="term" value="P:cell wall organization"/>
    <property type="evidence" value="ECO:0007669"/>
    <property type="project" value="UniProtKB-KW"/>
</dbReference>
<protein>
    <recommendedName>
        <fullName evidence="12">UDP-N-acetylglucosamine 1-carboxyvinyltransferase</fullName>
        <ecNumber evidence="12">2.5.1.7</ecNumber>
    </recommendedName>
    <alternativeName>
        <fullName evidence="12">Enoylpyruvate transferase</fullName>
    </alternativeName>
    <alternativeName>
        <fullName evidence="12">UDP-N-acetylglucosamine enolpyruvyl transferase</fullName>
        <shortName evidence="12">EPT</shortName>
    </alternativeName>
</protein>
<keyword evidence="12" id="KW-0670">Pyruvate</keyword>
<dbReference type="GO" id="GO:0009252">
    <property type="term" value="P:peptidoglycan biosynthetic process"/>
    <property type="evidence" value="ECO:0007669"/>
    <property type="project" value="UniProtKB-UniRule"/>
</dbReference>
<comment type="pathway">
    <text evidence="2 12">Cell wall biogenesis; peptidoglycan biosynthesis.</text>
</comment>
<dbReference type="GO" id="GO:0019277">
    <property type="term" value="P:UDP-N-acetylgalactosamine biosynthetic process"/>
    <property type="evidence" value="ECO:0007669"/>
    <property type="project" value="InterPro"/>
</dbReference>
<feature type="binding site" evidence="12">
    <location>
        <begin position="32"/>
        <end position="33"/>
    </location>
    <ligand>
        <name>phosphoenolpyruvate</name>
        <dbReference type="ChEBI" id="CHEBI:58702"/>
    </ligand>
</feature>
<keyword evidence="5 12" id="KW-0808">Transferase</keyword>
<comment type="similarity">
    <text evidence="10 12">Belongs to the EPSP synthase family. MurA subfamily.</text>
</comment>
<evidence type="ECO:0000256" key="8">
    <source>
        <dbReference type="ARBA" id="ARBA00023306"/>
    </source>
</evidence>
<dbReference type="Pfam" id="PF00275">
    <property type="entry name" value="EPSP_synthase"/>
    <property type="match status" value="1"/>
</dbReference>
<dbReference type="EMBL" id="LHCI01000106">
    <property type="protein sequence ID" value="KOX89144.1"/>
    <property type="molecule type" value="Genomic_DNA"/>
</dbReference>
<comment type="catalytic activity">
    <reaction evidence="11 12">
        <text>phosphoenolpyruvate + UDP-N-acetyl-alpha-D-glucosamine = UDP-N-acetyl-3-O-(1-carboxyvinyl)-alpha-D-glucosamine + phosphate</text>
        <dbReference type="Rhea" id="RHEA:18681"/>
        <dbReference type="ChEBI" id="CHEBI:43474"/>
        <dbReference type="ChEBI" id="CHEBI:57705"/>
        <dbReference type="ChEBI" id="CHEBI:58702"/>
        <dbReference type="ChEBI" id="CHEBI:68483"/>
        <dbReference type="EC" id="2.5.1.7"/>
    </reaction>
</comment>
<name>A0A0N0BL72_THEAQ</name>
<keyword evidence="7 12" id="KW-0573">Peptidoglycan synthesis</keyword>
<keyword evidence="9 12" id="KW-0961">Cell wall biogenesis/degradation</keyword>
<evidence type="ECO:0000256" key="5">
    <source>
        <dbReference type="ARBA" id="ARBA00022679"/>
    </source>
</evidence>
<feature type="domain" description="Enolpyruvate transferase" evidence="13">
    <location>
        <begin position="16"/>
        <end position="414"/>
    </location>
</feature>
<dbReference type="CDD" id="cd01555">
    <property type="entry name" value="UdpNAET"/>
    <property type="match status" value="1"/>
</dbReference>
<keyword evidence="3 12" id="KW-0963">Cytoplasm</keyword>
<organism evidence="14 15">
    <name type="scientific">Thermus aquaticus</name>
    <dbReference type="NCBI Taxonomy" id="271"/>
    <lineage>
        <taxon>Bacteria</taxon>
        <taxon>Thermotogati</taxon>
        <taxon>Deinococcota</taxon>
        <taxon>Deinococci</taxon>
        <taxon>Thermales</taxon>
        <taxon>Thermaceae</taxon>
        <taxon>Thermus</taxon>
    </lineage>
</organism>
<feature type="binding site" evidence="12">
    <location>
        <begin position="131"/>
        <end position="135"/>
    </location>
    <ligand>
        <name>UDP-N-acetyl-alpha-D-glucosamine</name>
        <dbReference type="ChEBI" id="CHEBI:57705"/>
    </ligand>
</feature>
<dbReference type="InterPro" id="IPR050068">
    <property type="entry name" value="MurA_subfamily"/>
</dbReference>
<dbReference type="PANTHER" id="PTHR43783:SF1">
    <property type="entry name" value="UDP-N-ACETYLGLUCOSAMINE 1-CARBOXYVINYLTRANSFERASE"/>
    <property type="match status" value="1"/>
</dbReference>
<dbReference type="InterPro" id="IPR036968">
    <property type="entry name" value="Enolpyruvate_Tfrase_sf"/>
</dbReference>
<evidence type="ECO:0000313" key="15">
    <source>
        <dbReference type="Proteomes" id="UP000037685"/>
    </source>
</evidence>
<dbReference type="AlphaFoldDB" id="A0A0N0BL72"/>
<comment type="caution">
    <text evidence="12">Lacks conserved residue(s) required for the propagation of feature annotation.</text>
</comment>
<evidence type="ECO:0000256" key="9">
    <source>
        <dbReference type="ARBA" id="ARBA00023316"/>
    </source>
</evidence>
<evidence type="ECO:0000259" key="13">
    <source>
        <dbReference type="Pfam" id="PF00275"/>
    </source>
</evidence>
<dbReference type="NCBIfam" id="NF006873">
    <property type="entry name" value="PRK09369.1"/>
    <property type="match status" value="1"/>
</dbReference>
<evidence type="ECO:0000256" key="11">
    <source>
        <dbReference type="ARBA" id="ARBA00047527"/>
    </source>
</evidence>
<dbReference type="Proteomes" id="UP000037685">
    <property type="component" value="Unassembled WGS sequence"/>
</dbReference>
<feature type="active site" description="Proton donor" evidence="12">
    <location>
        <position position="126"/>
    </location>
</feature>
<dbReference type="InterPro" id="IPR005750">
    <property type="entry name" value="UDP_GlcNAc_COvinyl_MurA"/>
</dbReference>
<comment type="subcellular location">
    <subcellularLocation>
        <location evidence="1 12">Cytoplasm</location>
    </subcellularLocation>
</comment>
<comment type="function">
    <text evidence="12">Cell wall formation. Adds enolpyruvyl to UDP-N-acetylglucosamine.</text>
</comment>
<sequence>MMHKDPGKGKRRILRVEGGVPLSGEIRVYPAKNAALPILAASLLTAEPITLVEVPKLRDVEVMLELLAHLGTHYRWEGRTLHLHTPEIRNTEAPFELVGQMRASFIVWGALLARVGEGTVHMPGGCAFGARPVDQHLKALRALGAEVQEREDGAFHARRVRPLSGRVVFDLPTVGGTEQAMLAVALGGEATLVQAAVEPEVEDLGRFLRMLGVEVRGLGSPILHVRGAKRLGGGTYRIIPDRIEAGTYLLAAAATRGSVTLTEARPDHLDALLDKLAQAGHQVEVGPDWVRLTATPAPKPFQVEAREYPGFPTDLQPIVTAYLATVPGQSAVTDRVYPDRFTHVGELARLGAELYLRDRTLLVNGKRLHGAQVKALDIRAGGGLVVAALAAEGVSEIEGVYFLERGYEHLEERLQALGAKVGLEEALLAAAD</sequence>
<proteinExistence type="inferred from homology"/>
<dbReference type="InterPro" id="IPR001986">
    <property type="entry name" value="Enolpyruvate_Tfrase_dom"/>
</dbReference>
<evidence type="ECO:0000256" key="6">
    <source>
        <dbReference type="ARBA" id="ARBA00022960"/>
    </source>
</evidence>
<feature type="binding site" evidence="12">
    <location>
        <position position="336"/>
    </location>
    <ligand>
        <name>UDP-N-acetyl-alpha-D-glucosamine</name>
        <dbReference type="ChEBI" id="CHEBI:57705"/>
    </ligand>
</feature>
<keyword evidence="4 12" id="KW-0132">Cell division</keyword>
<dbReference type="InterPro" id="IPR013792">
    <property type="entry name" value="RNA3'P_cycl/enolpyr_Trfase_a/b"/>
</dbReference>
<dbReference type="GO" id="GO:0008760">
    <property type="term" value="F:UDP-N-acetylglucosamine 1-carboxyvinyltransferase activity"/>
    <property type="evidence" value="ECO:0007669"/>
    <property type="project" value="UniProtKB-UniRule"/>
</dbReference>
<dbReference type="EC" id="2.5.1.7" evidence="12"/>
<dbReference type="NCBIfam" id="TIGR01072">
    <property type="entry name" value="murA"/>
    <property type="match status" value="1"/>
</dbReference>
<evidence type="ECO:0000256" key="4">
    <source>
        <dbReference type="ARBA" id="ARBA00022618"/>
    </source>
</evidence>
<dbReference type="SUPFAM" id="SSF55205">
    <property type="entry name" value="EPT/RTPC-like"/>
    <property type="match status" value="1"/>
</dbReference>
<evidence type="ECO:0000313" key="14">
    <source>
        <dbReference type="EMBL" id="KOX89144.1"/>
    </source>
</evidence>
<comment type="caution">
    <text evidence="14">The sequence shown here is derived from an EMBL/GenBank/DDBJ whole genome shotgun (WGS) entry which is preliminary data.</text>
</comment>
<dbReference type="Gene3D" id="3.65.10.10">
    <property type="entry name" value="Enolpyruvate transferase domain"/>
    <property type="match status" value="2"/>
</dbReference>
<evidence type="ECO:0000256" key="1">
    <source>
        <dbReference type="ARBA" id="ARBA00004496"/>
    </source>
</evidence>
<dbReference type="RefSeq" id="WP_053767046.1">
    <property type="nucleotide sequence ID" value="NZ_LHCI01000106.1"/>
</dbReference>
<evidence type="ECO:0000256" key="3">
    <source>
        <dbReference type="ARBA" id="ARBA00022490"/>
    </source>
</evidence>
<dbReference type="GO" id="GO:0051301">
    <property type="term" value="P:cell division"/>
    <property type="evidence" value="ECO:0007669"/>
    <property type="project" value="UniProtKB-KW"/>
</dbReference>
<dbReference type="UniPathway" id="UPA00219"/>
<accession>A0A0N0BL72</accession>
<evidence type="ECO:0000256" key="12">
    <source>
        <dbReference type="HAMAP-Rule" id="MF_00111"/>
    </source>
</evidence>
<evidence type="ECO:0000256" key="2">
    <source>
        <dbReference type="ARBA" id="ARBA00004752"/>
    </source>
</evidence>
<feature type="binding site" evidence="12">
    <location>
        <position position="314"/>
    </location>
    <ligand>
        <name>UDP-N-acetyl-alpha-D-glucosamine</name>
        <dbReference type="ChEBI" id="CHEBI:57705"/>
    </ligand>
</feature>
<evidence type="ECO:0000256" key="7">
    <source>
        <dbReference type="ARBA" id="ARBA00022984"/>
    </source>
</evidence>
<dbReference type="HAMAP" id="MF_00111">
    <property type="entry name" value="MurA"/>
    <property type="match status" value="1"/>
</dbReference>